<dbReference type="GO" id="GO:0016491">
    <property type="term" value="F:oxidoreductase activity"/>
    <property type="evidence" value="ECO:0007669"/>
    <property type="project" value="UniProtKB-KW"/>
</dbReference>
<feature type="non-terminal residue" evidence="3">
    <location>
        <position position="1"/>
    </location>
</feature>
<comment type="caution">
    <text evidence="3">The sequence shown here is derived from an EMBL/GenBank/DDBJ whole genome shotgun (WGS) entry which is preliminary data.</text>
</comment>
<keyword evidence="1" id="KW-0560">Oxidoreductase</keyword>
<dbReference type="InterPro" id="IPR002880">
    <property type="entry name" value="Pyrv_Fd/Flavodoxin_OxRdtase_N"/>
</dbReference>
<protein>
    <recommendedName>
        <fullName evidence="2">Pyruvate flavodoxin/ferredoxin oxidoreductase pyrimidine binding domain-containing protein</fullName>
    </recommendedName>
</protein>
<dbReference type="Gene3D" id="3.40.50.970">
    <property type="match status" value="1"/>
</dbReference>
<proteinExistence type="predicted"/>
<dbReference type="SUPFAM" id="SSF52518">
    <property type="entry name" value="Thiamin diphosphate-binding fold (THDP-binding)"/>
    <property type="match status" value="1"/>
</dbReference>
<dbReference type="Pfam" id="PF01855">
    <property type="entry name" value="POR_N"/>
    <property type="match status" value="1"/>
</dbReference>
<evidence type="ECO:0000313" key="3">
    <source>
        <dbReference type="EMBL" id="KKL82593.1"/>
    </source>
</evidence>
<gene>
    <name evidence="3" type="ORF">LCGC14_1983230</name>
</gene>
<evidence type="ECO:0000259" key="2">
    <source>
        <dbReference type="Pfam" id="PF01855"/>
    </source>
</evidence>
<dbReference type="AlphaFoldDB" id="A0A0F9F8H0"/>
<dbReference type="InterPro" id="IPR029061">
    <property type="entry name" value="THDP-binding"/>
</dbReference>
<evidence type="ECO:0000256" key="1">
    <source>
        <dbReference type="ARBA" id="ARBA00023002"/>
    </source>
</evidence>
<feature type="domain" description="Pyruvate flavodoxin/ferredoxin oxidoreductase pyrimidine binding" evidence="2">
    <location>
        <begin position="5"/>
        <end position="159"/>
    </location>
</feature>
<accession>A0A0F9F8H0</accession>
<dbReference type="PANTHER" id="PTHR32154">
    <property type="entry name" value="PYRUVATE-FLAVODOXIN OXIDOREDUCTASE-RELATED"/>
    <property type="match status" value="1"/>
</dbReference>
<dbReference type="EMBL" id="LAZR01022233">
    <property type="protein sequence ID" value="KKL82593.1"/>
    <property type="molecule type" value="Genomic_DNA"/>
</dbReference>
<dbReference type="PANTHER" id="PTHR32154:SF0">
    <property type="entry name" value="PYRUVATE-FLAVODOXIN OXIDOREDUCTASE-RELATED"/>
    <property type="match status" value="1"/>
</dbReference>
<sequence>AYSSGRIPGEFIAVESEHAAMAGCVGASAAGSRTFTATASQGLLYMMEMVYFAGMGRLPMTMTVVNRALYGGWSIWVDHQDLYSMRDTGWIQVAAKNNQEAHDLIPQMFKLSENHDVYLPAAVNIDGFTLSHVAGQVEPLQSRMIDDFETNNKTKKPIVSNRLKNILTSYFLDEFKVRYPGRLERFQSDTNY</sequence>
<dbReference type="GO" id="GO:0006979">
    <property type="term" value="P:response to oxidative stress"/>
    <property type="evidence" value="ECO:0007669"/>
    <property type="project" value="TreeGrafter"/>
</dbReference>
<organism evidence="3">
    <name type="scientific">marine sediment metagenome</name>
    <dbReference type="NCBI Taxonomy" id="412755"/>
    <lineage>
        <taxon>unclassified sequences</taxon>
        <taxon>metagenomes</taxon>
        <taxon>ecological metagenomes</taxon>
    </lineage>
</organism>
<dbReference type="CDD" id="cd07034">
    <property type="entry name" value="TPP_PYR_PFOR_IOR-alpha_like"/>
    <property type="match status" value="1"/>
</dbReference>
<reference evidence="3" key="1">
    <citation type="journal article" date="2015" name="Nature">
        <title>Complex archaea that bridge the gap between prokaryotes and eukaryotes.</title>
        <authorList>
            <person name="Spang A."/>
            <person name="Saw J.H."/>
            <person name="Jorgensen S.L."/>
            <person name="Zaremba-Niedzwiedzka K."/>
            <person name="Martijn J."/>
            <person name="Lind A.E."/>
            <person name="van Eijk R."/>
            <person name="Schleper C."/>
            <person name="Guy L."/>
            <person name="Ettema T.J."/>
        </authorList>
    </citation>
    <scope>NUCLEOTIDE SEQUENCE</scope>
</reference>
<name>A0A0F9F8H0_9ZZZZ</name>
<dbReference type="InterPro" id="IPR050722">
    <property type="entry name" value="Pyruvate:ferred/Flavod_OxRd"/>
</dbReference>